<feature type="binding site" evidence="8">
    <location>
        <begin position="67"/>
        <end position="74"/>
    </location>
    <ligand>
        <name>ATP</name>
        <dbReference type="ChEBI" id="CHEBI:30616"/>
    </ligand>
</feature>
<comment type="caution">
    <text evidence="9">The sequence shown here is derived from an EMBL/GenBank/DDBJ whole genome shotgun (WGS) entry which is preliminary data.</text>
</comment>
<dbReference type="InterPro" id="IPR027417">
    <property type="entry name" value="P-loop_NTPase"/>
</dbReference>
<dbReference type="Proteomes" id="UP000244940">
    <property type="component" value="Unassembled WGS sequence"/>
</dbReference>
<organism evidence="9 10">
    <name type="scientific">Pararhodobacter marinus</name>
    <dbReference type="NCBI Taxonomy" id="2184063"/>
    <lineage>
        <taxon>Bacteria</taxon>
        <taxon>Pseudomonadati</taxon>
        <taxon>Pseudomonadota</taxon>
        <taxon>Alphaproteobacteria</taxon>
        <taxon>Rhodobacterales</taxon>
        <taxon>Paracoccaceae</taxon>
        <taxon>Pararhodobacter</taxon>
    </lineage>
</organism>
<dbReference type="NCBIfam" id="NF010030">
    <property type="entry name" value="PRK13505.1"/>
    <property type="match status" value="1"/>
</dbReference>
<dbReference type="UniPathway" id="UPA00193"/>
<protein>
    <recommendedName>
        <fullName evidence="8">Formate--tetrahydrofolate ligase</fullName>
        <ecNumber evidence="8">6.3.4.3</ecNumber>
    </recommendedName>
    <alternativeName>
        <fullName evidence="8">Formyltetrahydrofolate synthetase</fullName>
        <shortName evidence="8">FHS</shortName>
        <shortName evidence="8">FTHFS</shortName>
    </alternativeName>
</protein>
<gene>
    <name evidence="8" type="primary">fhs</name>
    <name evidence="9" type="ORF">C4N9_18865</name>
</gene>
<dbReference type="CDD" id="cd00477">
    <property type="entry name" value="FTHFS"/>
    <property type="match status" value="1"/>
</dbReference>
<dbReference type="InterPro" id="IPR020628">
    <property type="entry name" value="Formate_THF_ligase_CS"/>
</dbReference>
<dbReference type="AlphaFoldDB" id="A0A2U2C598"/>
<dbReference type="GO" id="GO:0035999">
    <property type="term" value="P:tetrahydrofolate interconversion"/>
    <property type="evidence" value="ECO:0007669"/>
    <property type="project" value="UniProtKB-UniRule"/>
</dbReference>
<reference evidence="9 10" key="1">
    <citation type="submission" date="2018-05" db="EMBL/GenBank/DDBJ databases">
        <title>Pararhodobacter marina sp. nov., isolated from deep-sea water of the Indian Ocean.</title>
        <authorList>
            <person name="Lai Q.Sr."/>
            <person name="Liu X."/>
            <person name="Shao Z."/>
        </authorList>
    </citation>
    <scope>NUCLEOTIDE SEQUENCE [LARGE SCALE GENOMIC DNA]</scope>
    <source>
        <strain evidence="9 10">CIC4N-9</strain>
    </source>
</reference>
<dbReference type="InterPro" id="IPR000559">
    <property type="entry name" value="Formate_THF_ligase"/>
</dbReference>
<keyword evidence="5 8" id="KW-0067">ATP-binding</keyword>
<evidence type="ECO:0000256" key="2">
    <source>
        <dbReference type="ARBA" id="ARBA00022563"/>
    </source>
</evidence>
<evidence type="ECO:0000256" key="5">
    <source>
        <dbReference type="ARBA" id="ARBA00022840"/>
    </source>
</evidence>
<proteinExistence type="inferred from homology"/>
<dbReference type="Gene3D" id="3.30.1510.10">
    <property type="entry name" value="Domain 2, N(10)-formyltetrahydrofolate synthetase"/>
    <property type="match status" value="1"/>
</dbReference>
<keyword evidence="3 8" id="KW-0436">Ligase</keyword>
<evidence type="ECO:0000256" key="3">
    <source>
        <dbReference type="ARBA" id="ARBA00022598"/>
    </source>
</evidence>
<dbReference type="FunFam" id="3.10.410.10:FF:000001">
    <property type="entry name" value="Putative formate--tetrahydrofolate ligase"/>
    <property type="match status" value="1"/>
</dbReference>
<evidence type="ECO:0000313" key="10">
    <source>
        <dbReference type="Proteomes" id="UP000244940"/>
    </source>
</evidence>
<keyword evidence="2 8" id="KW-0554">One-carbon metabolism</keyword>
<dbReference type="Gene3D" id="3.40.50.300">
    <property type="entry name" value="P-loop containing nucleotide triphosphate hydrolases"/>
    <property type="match status" value="1"/>
</dbReference>
<keyword evidence="4 8" id="KW-0547">Nucleotide-binding</keyword>
<dbReference type="EC" id="6.3.4.3" evidence="8"/>
<dbReference type="PROSITE" id="PS00721">
    <property type="entry name" value="FTHFS_1"/>
    <property type="match status" value="1"/>
</dbReference>
<evidence type="ECO:0000256" key="4">
    <source>
        <dbReference type="ARBA" id="ARBA00022741"/>
    </source>
</evidence>
<dbReference type="FunFam" id="3.30.1510.10:FF:000001">
    <property type="entry name" value="Formate--tetrahydrofolate ligase"/>
    <property type="match status" value="1"/>
</dbReference>
<dbReference type="Gene3D" id="3.10.410.10">
    <property type="entry name" value="Formyltetrahydrofolate synthetase, domain 3"/>
    <property type="match status" value="1"/>
</dbReference>
<sequence length="558" mass="59815">MSFKTDIEIAREAKKKPIMEIGEKLGIPAADLLPYGHDKAKVSQDFITSLADRPDGKLILVTAINPTPAGEGKTTTTVGLGDGLNRIGKKAVICIREASLGPNFGMKGGAAGGGYAQVVPMEEMNLHFTGDFHAITSAHNLLSAMIDNHIYWGNSLEIDQRRVVWRRVMDMNDRALRDVVSSLGGVANGFPRQTGFDITVASEVMAILCLSKDLEDLQKRLGDIVVAYTRDRTPIYCRDIKADGAMTVLLKDAMQPNLVQTLENNPAFVHGGPFANIAHGCNSVIATKTALKLGDYVVTEAGFGADLGAEKFFDIKCRKAGLKPAASVLVATVRAMKMNGGVAKADLGAENVAAVKKGCPNLGRHISNVKSFGVPVVVAINHFHSDTDAEIEAVKAYVAEQGAEAIVCKHWAHGSAGIEELAHKVVSMAESGTSNFSPIYPDEMSLFEKIETVAKRIYHADEVIADKSIRAQLKAWEEAGYGHFPVCMAKTQYSFSTDPNLRGAPTGHSVPVREVRLSAGAGFIVVICGEIMTMPGLPRAPAAETIRINESGFVEGLF</sequence>
<comment type="catalytic activity">
    <reaction evidence="6 8">
        <text>(6S)-5,6,7,8-tetrahydrofolate + formate + ATP = (6R)-10-formyltetrahydrofolate + ADP + phosphate</text>
        <dbReference type="Rhea" id="RHEA:20221"/>
        <dbReference type="ChEBI" id="CHEBI:15740"/>
        <dbReference type="ChEBI" id="CHEBI:30616"/>
        <dbReference type="ChEBI" id="CHEBI:43474"/>
        <dbReference type="ChEBI" id="CHEBI:57453"/>
        <dbReference type="ChEBI" id="CHEBI:195366"/>
        <dbReference type="ChEBI" id="CHEBI:456216"/>
        <dbReference type="EC" id="6.3.4.3"/>
    </reaction>
</comment>
<dbReference type="SUPFAM" id="SSF52540">
    <property type="entry name" value="P-loop containing nucleoside triphosphate hydrolases"/>
    <property type="match status" value="1"/>
</dbReference>
<evidence type="ECO:0000256" key="7">
    <source>
        <dbReference type="ARBA" id="ARBA00061363"/>
    </source>
</evidence>
<name>A0A2U2C598_9RHOB</name>
<dbReference type="OrthoDB" id="9761733at2"/>
<accession>A0A2U2C598</accession>
<evidence type="ECO:0000313" key="9">
    <source>
        <dbReference type="EMBL" id="PWE27068.1"/>
    </source>
</evidence>
<evidence type="ECO:0000256" key="8">
    <source>
        <dbReference type="HAMAP-Rule" id="MF_01543"/>
    </source>
</evidence>
<dbReference type="GeneID" id="94366960"/>
<dbReference type="GO" id="GO:0004329">
    <property type="term" value="F:formate-tetrahydrofolate ligase activity"/>
    <property type="evidence" value="ECO:0007669"/>
    <property type="project" value="UniProtKB-UniRule"/>
</dbReference>
<keyword evidence="10" id="KW-1185">Reference proteome</keyword>
<evidence type="ECO:0000256" key="6">
    <source>
        <dbReference type="ARBA" id="ARBA00049033"/>
    </source>
</evidence>
<evidence type="ECO:0000256" key="1">
    <source>
        <dbReference type="ARBA" id="ARBA00004777"/>
    </source>
</evidence>
<dbReference type="Pfam" id="PF01268">
    <property type="entry name" value="FTHFS"/>
    <property type="match status" value="1"/>
</dbReference>
<dbReference type="GO" id="GO:0005524">
    <property type="term" value="F:ATP binding"/>
    <property type="evidence" value="ECO:0007669"/>
    <property type="project" value="UniProtKB-UniRule"/>
</dbReference>
<dbReference type="HAMAP" id="MF_01543">
    <property type="entry name" value="FTHFS"/>
    <property type="match status" value="1"/>
</dbReference>
<comment type="pathway">
    <text evidence="1 8">One-carbon metabolism; tetrahydrofolate interconversion.</text>
</comment>
<comment type="similarity">
    <text evidence="7 8">Belongs to the formate--tetrahydrofolate ligase family.</text>
</comment>
<dbReference type="PROSITE" id="PS00722">
    <property type="entry name" value="FTHFS_2"/>
    <property type="match status" value="1"/>
</dbReference>
<dbReference type="RefSeq" id="WP_109534915.1">
    <property type="nucleotide sequence ID" value="NZ_CAXPUO010000031.1"/>
</dbReference>
<dbReference type="EMBL" id="QEYD01000013">
    <property type="protein sequence ID" value="PWE27068.1"/>
    <property type="molecule type" value="Genomic_DNA"/>
</dbReference>